<feature type="transmembrane region" description="Helical" evidence="1">
    <location>
        <begin position="451"/>
        <end position="472"/>
    </location>
</feature>
<evidence type="ECO:0000313" key="2">
    <source>
        <dbReference type="EMBL" id="EMB30653.1"/>
    </source>
</evidence>
<comment type="caution">
    <text evidence="2">The sequence shown here is derived from an EMBL/GenBank/DDBJ whole genome shotgun (WGS) entry which is preliminary data.</text>
</comment>
<reference evidence="2" key="1">
    <citation type="submission" date="2012-01" db="EMBL/GenBank/DDBJ databases">
        <title>The Genome Sequence of Treponema denticola H-22.</title>
        <authorList>
            <consortium name="The Broad Institute Genome Sequencing Platform"/>
            <person name="Earl A."/>
            <person name="Ward D."/>
            <person name="Feldgarden M."/>
            <person name="Gevers D."/>
            <person name="Blanton J.M."/>
            <person name="Fenno C.J."/>
            <person name="Baranova O.V."/>
            <person name="Mathney J."/>
            <person name="Dewhirst F.E."/>
            <person name="Izard J."/>
            <person name="Young S.K."/>
            <person name="Zeng Q."/>
            <person name="Gargeya S."/>
            <person name="Fitzgerald M."/>
            <person name="Haas B."/>
            <person name="Abouelleil A."/>
            <person name="Alvarado L."/>
            <person name="Arachchi H.M."/>
            <person name="Berlin A."/>
            <person name="Chapman S.B."/>
            <person name="Gearin G."/>
            <person name="Goldberg J."/>
            <person name="Griggs A."/>
            <person name="Gujja S."/>
            <person name="Hansen M."/>
            <person name="Heiman D."/>
            <person name="Howarth C."/>
            <person name="Larimer J."/>
            <person name="Lui A."/>
            <person name="MacDonald P.J.P."/>
            <person name="McCowen C."/>
            <person name="Montmayeur A."/>
            <person name="Murphy C."/>
            <person name="Neiman D."/>
            <person name="Pearson M."/>
            <person name="Priest M."/>
            <person name="Roberts A."/>
            <person name="Saif S."/>
            <person name="Shea T."/>
            <person name="Sisk P."/>
            <person name="Stolte C."/>
            <person name="Sykes S."/>
            <person name="Wortman J."/>
            <person name="Nusbaum C."/>
            <person name="Birren B."/>
        </authorList>
    </citation>
    <scope>NUCLEOTIDE SEQUENCE [LARGE SCALE GENOMIC DNA]</scope>
    <source>
        <strain evidence="2">H-22</strain>
    </source>
</reference>
<feature type="transmembrane region" description="Helical" evidence="1">
    <location>
        <begin position="261"/>
        <end position="281"/>
    </location>
</feature>
<organism evidence="2">
    <name type="scientific">Treponema denticola H-22</name>
    <dbReference type="NCBI Taxonomy" id="999432"/>
    <lineage>
        <taxon>Bacteria</taxon>
        <taxon>Pseudomonadati</taxon>
        <taxon>Spirochaetota</taxon>
        <taxon>Spirochaetia</taxon>
        <taxon>Spirochaetales</taxon>
        <taxon>Treponemataceae</taxon>
        <taxon>Treponema</taxon>
    </lineage>
</organism>
<feature type="transmembrane region" description="Helical" evidence="1">
    <location>
        <begin position="379"/>
        <end position="398"/>
    </location>
</feature>
<keyword evidence="1" id="KW-0472">Membrane</keyword>
<dbReference type="PATRIC" id="fig|999432.5.peg.2430"/>
<feature type="transmembrane region" description="Helical" evidence="1">
    <location>
        <begin position="301"/>
        <end position="322"/>
    </location>
</feature>
<protein>
    <submittedName>
        <fullName evidence="2">Uncharacterized protein</fullName>
    </submittedName>
</protein>
<dbReference type="HOGENOM" id="CLU_422063_0_0_12"/>
<dbReference type="AlphaFoldDB" id="A0A0E2E1T5"/>
<dbReference type="RefSeq" id="WP_002685810.1">
    <property type="nucleotide sequence ID" value="NZ_CM001795.1"/>
</dbReference>
<feature type="transmembrane region" description="Helical" evidence="1">
    <location>
        <begin position="334"/>
        <end position="351"/>
    </location>
</feature>
<feature type="transmembrane region" description="Helical" evidence="1">
    <location>
        <begin position="357"/>
        <end position="374"/>
    </location>
</feature>
<name>A0A0E2E1T5_TREDN</name>
<sequence length="649" mass="75555">MKRAFFLILLFFFLQTVYSENTIYELGPKSENVIVFTAARNQNNESTFSTELLEAFAKELKELPLQIRVIIAITDNDFPDLPESINIIESQNTKKLISKINESKSRLVFVLSDGPSDRAVLSVGAVKKTSPPWMLKDLQDILQKQNIPVGFKYNNIILYRLGIISDNMLAEYLKEDIPAIKISYGADIRPVLLSLINTYTQGISSEWDKHYNIKNFFGLRIISEKTLVLLVIGVTLLGLFYIFIFSFLFDKRREKNIRDLLLLWRVPVFFFIISLFALYMGEYLTTLLFSIKFGFQDSIKFLPVTAILLKILFSIIIVSLFAYVNRYLKLPNNIFIYGYLASIACFFNIFIFSRVDLSLAIIVLEIYILSFFSYHFKRLFAQILFLILNILLLVYYFWDVLFIKDNLIDILFYANNTLAAMFILPYMLMFIRLLMQLKEERPEIKYMHLKIIGSITLFTCVFIGLILIYPSFLHQKNKKEFILYNIENGHQYISFISDIKNKTEIIDDDNELYRLSDIKEDDFIKVQAGTQNYLERIIGEVNINPLIKAAVIQVIISRSDGFPVYEANMDFKKSDEGKKAEFISPINLTEPFSIKFSGEKNAVLHVQILAWFYDNPLNPDFEFLNDNLKNKKIIFHVIKEFDLLPKAES</sequence>
<dbReference type="Proteomes" id="UP000011705">
    <property type="component" value="Chromosome"/>
</dbReference>
<evidence type="ECO:0000256" key="1">
    <source>
        <dbReference type="SAM" id="Phobius"/>
    </source>
</evidence>
<dbReference type="EMBL" id="AGDV01000021">
    <property type="protein sequence ID" value="EMB30653.1"/>
    <property type="molecule type" value="Genomic_DNA"/>
</dbReference>
<feature type="transmembrane region" description="Helical" evidence="1">
    <location>
        <begin position="227"/>
        <end position="249"/>
    </location>
</feature>
<gene>
    <name evidence="2" type="ORF">HMPREF9726_02338</name>
</gene>
<proteinExistence type="predicted"/>
<keyword evidence="1" id="KW-1133">Transmembrane helix</keyword>
<keyword evidence="1" id="KW-0812">Transmembrane</keyword>
<feature type="transmembrane region" description="Helical" evidence="1">
    <location>
        <begin position="410"/>
        <end position="431"/>
    </location>
</feature>
<accession>A0A0E2E1T5</accession>